<dbReference type="PANTHER" id="PTHR14187:SF5">
    <property type="entry name" value="HEAT SHOCK 70 KDA PROTEIN 12A"/>
    <property type="match status" value="1"/>
</dbReference>
<name>A0A162N4V0_PHYB8</name>
<evidence type="ECO:0000313" key="2">
    <source>
        <dbReference type="Proteomes" id="UP000077315"/>
    </source>
</evidence>
<accession>A0A162N4V0</accession>
<sequence>MARRWNIPEYKLLVTIDLGTNLSGYLLTHFKQEADINPITALPVARHWFGWRLIQEIQRLENNRDTEQISQDLLMLIRNLILADINIQYPFFDDRTRYRYALPAPASWSERAKLKIRSNAAAINLINHQDDPGRMMLIDETVAVAVFADHVFSGLNSPHLQSFMVCNAGTGLLSISVFEKETDEESETGTGSLKEITMETCVFWGSAFLDHYFEILVRLKASNLEDYKESDVTGTLDEFRRALKIFYENNCHDEDIMDLLRAVNERYTRGYKTTGDNDGFTLYEIGVYVFDPVIDQVVHTIEDHLKQLGDRNLSTMFTTGRLGESNYFMKRITQAFSNRFNHFESFGEETRPVMRGVSLFSANPKLVSQRIVRYSYGVKLGSPTVRPDGLPPVDEDRFYVCVKKGEAVGEDIWSSTEIPWNKKFLPIKADNDSNNKALYAYYDDGPIPDYPDAEKLDLVCISDYNSPRISPRAIKREMMAVKLCFRIDRVDVKVNYARGKDYKYDVVWDPVGERVTRRMVEINPPPSVTTWYMYRDAVSIYYSKIYSSSMALHPFIRITWPLVHLSLCIKLTVMRP</sequence>
<dbReference type="InParanoid" id="A0A162N4V0"/>
<dbReference type="STRING" id="763407.A0A162N4V0"/>
<dbReference type="AlphaFoldDB" id="A0A162N4V0"/>
<protein>
    <submittedName>
        <fullName evidence="1">Uncharacterized protein</fullName>
    </submittedName>
</protein>
<dbReference type="VEuPathDB" id="FungiDB:PHYBLDRAFT_71666"/>
<gene>
    <name evidence="1" type="ORF">PHYBLDRAFT_71666</name>
</gene>
<dbReference type="EMBL" id="KV441027">
    <property type="protein sequence ID" value="OAD65814.1"/>
    <property type="molecule type" value="Genomic_DNA"/>
</dbReference>
<reference evidence="2" key="1">
    <citation type="submission" date="2015-06" db="EMBL/GenBank/DDBJ databases">
        <title>Expansion of signal transduction pathways in fungi by whole-genome duplication.</title>
        <authorList>
            <consortium name="DOE Joint Genome Institute"/>
            <person name="Corrochano L.M."/>
            <person name="Kuo A."/>
            <person name="Marcet-Houben M."/>
            <person name="Polaino S."/>
            <person name="Salamov A."/>
            <person name="Villalobos J.M."/>
            <person name="Alvarez M.I."/>
            <person name="Avalos J."/>
            <person name="Benito E.P."/>
            <person name="Benoit I."/>
            <person name="Burger G."/>
            <person name="Camino L.P."/>
            <person name="Canovas D."/>
            <person name="Cerda-Olmedo E."/>
            <person name="Cheng J.-F."/>
            <person name="Dominguez A."/>
            <person name="Elias M."/>
            <person name="Eslava A.P."/>
            <person name="Glaser F."/>
            <person name="Grimwood J."/>
            <person name="Gutierrez G."/>
            <person name="Heitman J."/>
            <person name="Henrissat B."/>
            <person name="Iturriaga E.A."/>
            <person name="Lang B.F."/>
            <person name="Lavin J.L."/>
            <person name="Lee S."/>
            <person name="Li W."/>
            <person name="Lindquist E."/>
            <person name="Lopez-Garcia S."/>
            <person name="Luque E.M."/>
            <person name="Marcos A.T."/>
            <person name="Martin J."/>
            <person name="McCluskey K."/>
            <person name="Medina H.R."/>
            <person name="Miralles-Duran A."/>
            <person name="Miyazaki A."/>
            <person name="Munoz-Torres E."/>
            <person name="Oguiza J.A."/>
            <person name="Ohm R."/>
            <person name="Olmedo M."/>
            <person name="Orejas M."/>
            <person name="Ortiz-Castellanos L."/>
            <person name="Pisabarro A.G."/>
            <person name="Rodriguez-Romero J."/>
            <person name="Ruiz-Herrera J."/>
            <person name="Ruiz-Vazquez R."/>
            <person name="Sanz C."/>
            <person name="Schackwitz W."/>
            <person name="Schmutz J."/>
            <person name="Shahriari M."/>
            <person name="Shelest E."/>
            <person name="Silva-Franco F."/>
            <person name="Soanes D."/>
            <person name="Syed K."/>
            <person name="Tagua V.G."/>
            <person name="Talbot N.J."/>
            <person name="Thon M."/>
            <person name="De vries R.P."/>
            <person name="Wiebenga A."/>
            <person name="Yadav J.S."/>
            <person name="Braun E.L."/>
            <person name="Baker S."/>
            <person name="Garre V."/>
            <person name="Horwitz B."/>
            <person name="Torres-Martinez S."/>
            <person name="Idnurm A."/>
            <person name="Herrera-Estrella A."/>
            <person name="Gabaldon T."/>
            <person name="Grigoriev I.V."/>
        </authorList>
    </citation>
    <scope>NUCLEOTIDE SEQUENCE [LARGE SCALE GENOMIC DNA]</scope>
    <source>
        <strain evidence="2">NRRL 1555(-)</strain>
    </source>
</reference>
<keyword evidence="2" id="KW-1185">Reference proteome</keyword>
<dbReference type="PANTHER" id="PTHR14187">
    <property type="entry name" value="ALPHA KINASE/ELONGATION FACTOR 2 KINASE"/>
    <property type="match status" value="1"/>
</dbReference>
<dbReference type="OrthoDB" id="2963168at2759"/>
<dbReference type="Proteomes" id="UP000077315">
    <property type="component" value="Unassembled WGS sequence"/>
</dbReference>
<proteinExistence type="predicted"/>
<dbReference type="CDD" id="cd10170">
    <property type="entry name" value="ASKHA_NBD_HSP70"/>
    <property type="match status" value="1"/>
</dbReference>
<organism evidence="1 2">
    <name type="scientific">Phycomyces blakesleeanus (strain ATCC 8743b / DSM 1359 / FGSC 10004 / NBRC 33097 / NRRL 1555)</name>
    <dbReference type="NCBI Taxonomy" id="763407"/>
    <lineage>
        <taxon>Eukaryota</taxon>
        <taxon>Fungi</taxon>
        <taxon>Fungi incertae sedis</taxon>
        <taxon>Mucoromycota</taxon>
        <taxon>Mucoromycotina</taxon>
        <taxon>Mucoromycetes</taxon>
        <taxon>Mucorales</taxon>
        <taxon>Phycomycetaceae</taxon>
        <taxon>Phycomyces</taxon>
    </lineage>
</organism>
<dbReference type="RefSeq" id="XP_018283854.1">
    <property type="nucleotide sequence ID" value="XM_018442522.1"/>
</dbReference>
<evidence type="ECO:0000313" key="1">
    <source>
        <dbReference type="EMBL" id="OAD65814.1"/>
    </source>
</evidence>
<dbReference type="GeneID" id="29003428"/>